<organism evidence="1 2">
    <name type="scientific">Candidatus Spechtbacteria bacterium RIFCSPLOWO2_01_FULL_43_12</name>
    <dbReference type="NCBI Taxonomy" id="1802162"/>
    <lineage>
        <taxon>Bacteria</taxon>
        <taxon>Candidatus Spechtiibacteriota</taxon>
    </lineage>
</organism>
<reference evidence="1 2" key="1">
    <citation type="journal article" date="2016" name="Nat. Commun.">
        <title>Thousands of microbial genomes shed light on interconnected biogeochemical processes in an aquifer system.</title>
        <authorList>
            <person name="Anantharaman K."/>
            <person name="Brown C.T."/>
            <person name="Hug L.A."/>
            <person name="Sharon I."/>
            <person name="Castelle C.J."/>
            <person name="Probst A.J."/>
            <person name="Thomas B.C."/>
            <person name="Singh A."/>
            <person name="Wilkins M.J."/>
            <person name="Karaoz U."/>
            <person name="Brodie E.L."/>
            <person name="Williams K.H."/>
            <person name="Hubbard S.S."/>
            <person name="Banfield J.F."/>
        </authorList>
    </citation>
    <scope>NUCLEOTIDE SEQUENCE [LARGE SCALE GENOMIC DNA]</scope>
</reference>
<dbReference type="AlphaFoldDB" id="A0A1G2HFZ1"/>
<sequence length="96" mass="11123">MNTLSDIELLDKFQLEDMFKKVYPKYAVGVGILTVGLMDKNCPEEESEDRCIIVYLEKPLPQDIHLPSVYDGIKVFTEVIGTPKLQQDHSVRRRKR</sequence>
<comment type="caution">
    <text evidence="1">The sequence shown here is derived from an EMBL/GenBank/DDBJ whole genome shotgun (WGS) entry which is preliminary data.</text>
</comment>
<evidence type="ECO:0000313" key="1">
    <source>
        <dbReference type="EMBL" id="OGZ61180.1"/>
    </source>
</evidence>
<evidence type="ECO:0000313" key="2">
    <source>
        <dbReference type="Proteomes" id="UP000178835"/>
    </source>
</evidence>
<accession>A0A1G2HFZ1</accession>
<dbReference type="Proteomes" id="UP000178835">
    <property type="component" value="Unassembled WGS sequence"/>
</dbReference>
<proteinExistence type="predicted"/>
<gene>
    <name evidence="1" type="ORF">A2919_00225</name>
</gene>
<dbReference type="EMBL" id="MHOH01000004">
    <property type="protein sequence ID" value="OGZ61180.1"/>
    <property type="molecule type" value="Genomic_DNA"/>
</dbReference>
<name>A0A1G2HFZ1_9BACT</name>
<protein>
    <submittedName>
        <fullName evidence="1">Uncharacterized protein</fullName>
    </submittedName>
</protein>